<dbReference type="SUPFAM" id="SSF49265">
    <property type="entry name" value="Fibronectin type III"/>
    <property type="match status" value="14"/>
</dbReference>
<evidence type="ECO:0000256" key="13">
    <source>
        <dbReference type="SAM" id="MobiDB-lite"/>
    </source>
</evidence>
<dbReference type="PROSITE" id="PS50056">
    <property type="entry name" value="TYR_PHOSPHATASE_2"/>
    <property type="match status" value="2"/>
</dbReference>
<dbReference type="InterPro" id="IPR016130">
    <property type="entry name" value="Tyr_Pase_AS"/>
</dbReference>
<evidence type="ECO:0000259" key="17">
    <source>
        <dbReference type="PROSITE" id="PS50853"/>
    </source>
</evidence>
<dbReference type="GO" id="GO:0004725">
    <property type="term" value="F:protein tyrosine phosphatase activity"/>
    <property type="evidence" value="ECO:0007669"/>
    <property type="project" value="UniProtKB-EC"/>
</dbReference>
<evidence type="ECO:0000313" key="19">
    <source>
        <dbReference type="Proteomes" id="UP000276834"/>
    </source>
</evidence>
<proteinExistence type="inferred from homology"/>
<keyword evidence="7" id="KW-0904">Protein phosphatase</keyword>
<keyword evidence="9" id="KW-0472">Membrane</keyword>
<dbReference type="SMART" id="SM00404">
    <property type="entry name" value="PTPc_motif"/>
    <property type="match status" value="2"/>
</dbReference>
<feature type="signal peptide" evidence="14">
    <location>
        <begin position="1"/>
        <end position="21"/>
    </location>
</feature>
<dbReference type="InterPro" id="IPR003595">
    <property type="entry name" value="Tyr_Pase_cat"/>
</dbReference>
<feature type="domain" description="Fibronectin type-III" evidence="17">
    <location>
        <begin position="935"/>
        <end position="1034"/>
    </location>
</feature>
<dbReference type="InterPro" id="IPR003961">
    <property type="entry name" value="FN3_dom"/>
</dbReference>
<comment type="catalytic activity">
    <reaction evidence="12">
        <text>O-phospho-L-tyrosyl-[protein] + H2O = L-tyrosyl-[protein] + phosphate</text>
        <dbReference type="Rhea" id="RHEA:10684"/>
        <dbReference type="Rhea" id="RHEA-COMP:10136"/>
        <dbReference type="Rhea" id="RHEA-COMP:20101"/>
        <dbReference type="ChEBI" id="CHEBI:15377"/>
        <dbReference type="ChEBI" id="CHEBI:43474"/>
        <dbReference type="ChEBI" id="CHEBI:46858"/>
        <dbReference type="ChEBI" id="CHEBI:61978"/>
        <dbReference type="EC" id="3.1.3.48"/>
    </reaction>
</comment>
<feature type="domain" description="Tyrosine specific protein phosphatases" evidence="16">
    <location>
        <begin position="2255"/>
        <end position="2328"/>
    </location>
</feature>
<evidence type="ECO:0000256" key="3">
    <source>
        <dbReference type="ARBA" id="ARBA00022692"/>
    </source>
</evidence>
<dbReference type="SMART" id="SM00060">
    <property type="entry name" value="FN3"/>
    <property type="match status" value="17"/>
</dbReference>
<keyword evidence="6" id="KW-0378">Hydrolase</keyword>
<evidence type="ECO:0000256" key="4">
    <source>
        <dbReference type="ARBA" id="ARBA00022729"/>
    </source>
</evidence>
<accession>A0A3L8S3F2</accession>
<comment type="subcellular location">
    <subcellularLocation>
        <location evidence="1">Membrane</location>
        <topology evidence="1">Single-pass type I membrane protein</topology>
    </subcellularLocation>
</comment>
<keyword evidence="5" id="KW-0677">Repeat</keyword>
<feature type="region of interest" description="Disordered" evidence="13">
    <location>
        <begin position="2074"/>
        <end position="2094"/>
    </location>
</feature>
<evidence type="ECO:0000256" key="1">
    <source>
        <dbReference type="ARBA" id="ARBA00004479"/>
    </source>
</evidence>
<comment type="similarity">
    <text evidence="11">Belongs to the protein-tyrosine phosphatase family. Receptor class 3 subfamily.</text>
</comment>
<feature type="domain" description="Fibronectin type-III" evidence="17">
    <location>
        <begin position="1116"/>
        <end position="1206"/>
    </location>
</feature>
<feature type="domain" description="Fibronectin type-III" evidence="17">
    <location>
        <begin position="45"/>
        <end position="135"/>
    </location>
</feature>
<dbReference type="SUPFAM" id="SSF52799">
    <property type="entry name" value="(Phosphotyrosine protein) phosphatases II"/>
    <property type="match status" value="2"/>
</dbReference>
<dbReference type="Gene3D" id="2.60.40.10">
    <property type="entry name" value="Immunoglobulins"/>
    <property type="match status" value="15"/>
</dbReference>
<feature type="domain" description="Tyrosine-protein phosphatase" evidence="15">
    <location>
        <begin position="1761"/>
        <end position="2020"/>
    </location>
</feature>
<dbReference type="InterPro" id="IPR041201">
    <property type="entry name" value="PTPRJ_TM"/>
</dbReference>
<dbReference type="Gene3D" id="3.90.190.10">
    <property type="entry name" value="Protein tyrosine phosphatase superfamily"/>
    <property type="match status" value="2"/>
</dbReference>
<dbReference type="InterPro" id="IPR000242">
    <property type="entry name" value="PTP_cat"/>
</dbReference>
<feature type="domain" description="Tyrosine-protein phosphatase" evidence="15">
    <location>
        <begin position="2058"/>
        <end position="2337"/>
    </location>
</feature>
<evidence type="ECO:0000256" key="11">
    <source>
        <dbReference type="ARBA" id="ARBA00025789"/>
    </source>
</evidence>
<feature type="compositionally biased region" description="Low complexity" evidence="13">
    <location>
        <begin position="2074"/>
        <end position="2090"/>
    </location>
</feature>
<protein>
    <recommendedName>
        <fullName evidence="2">protein-tyrosine-phosphatase</fullName>
        <ecNumber evidence="2">3.1.3.48</ecNumber>
    </recommendedName>
</protein>
<feature type="domain" description="Tyrosine specific protein phosphatases" evidence="16">
    <location>
        <begin position="1938"/>
        <end position="2011"/>
    </location>
</feature>
<dbReference type="FunFam" id="3.90.190.10:FF:000009">
    <property type="entry name" value="Receptor-type tyrosine-protein phosphatase beta"/>
    <property type="match status" value="1"/>
</dbReference>
<name>A0A3L8S3F2_CHLGU</name>
<dbReference type="PROSITE" id="PS50055">
    <property type="entry name" value="TYR_PHOSPHATASE_PTP"/>
    <property type="match status" value="2"/>
</dbReference>
<feature type="chain" id="PRO_5018331367" description="protein-tyrosine-phosphatase" evidence="14">
    <location>
        <begin position="22"/>
        <end position="2343"/>
    </location>
</feature>
<gene>
    <name evidence="18" type="ORF">DV515_00012913</name>
</gene>
<organism evidence="18 19">
    <name type="scientific">Chloebia gouldiae</name>
    <name type="common">Gouldian finch</name>
    <name type="synonym">Erythrura gouldiae</name>
    <dbReference type="NCBI Taxonomy" id="44316"/>
    <lineage>
        <taxon>Eukaryota</taxon>
        <taxon>Metazoa</taxon>
        <taxon>Chordata</taxon>
        <taxon>Craniata</taxon>
        <taxon>Vertebrata</taxon>
        <taxon>Euteleostomi</taxon>
        <taxon>Archelosauria</taxon>
        <taxon>Archosauria</taxon>
        <taxon>Dinosauria</taxon>
        <taxon>Saurischia</taxon>
        <taxon>Theropoda</taxon>
        <taxon>Coelurosauria</taxon>
        <taxon>Aves</taxon>
        <taxon>Neognathae</taxon>
        <taxon>Neoaves</taxon>
        <taxon>Telluraves</taxon>
        <taxon>Australaves</taxon>
        <taxon>Passeriformes</taxon>
        <taxon>Passeroidea</taxon>
        <taxon>Passeridae</taxon>
        <taxon>Chloebia</taxon>
    </lineage>
</organism>
<feature type="domain" description="Fibronectin type-III" evidence="17">
    <location>
        <begin position="1207"/>
        <end position="1301"/>
    </location>
</feature>
<keyword evidence="4 14" id="KW-0732">Signal</keyword>
<feature type="domain" description="Fibronectin type-III" evidence="17">
    <location>
        <begin position="492"/>
        <end position="585"/>
    </location>
</feature>
<dbReference type="PROSITE" id="PS00383">
    <property type="entry name" value="TYR_PHOSPHATASE_1"/>
    <property type="match status" value="1"/>
</dbReference>
<dbReference type="PANTHER" id="PTHR46957">
    <property type="entry name" value="CYTOKINE RECEPTOR"/>
    <property type="match status" value="1"/>
</dbReference>
<dbReference type="PANTHER" id="PTHR46957:SF10">
    <property type="entry name" value="PROTEIN TYROSINE PHOSPHATASE, RECEPTOR TYPE, H"/>
    <property type="match status" value="1"/>
</dbReference>
<dbReference type="SMART" id="SM00194">
    <property type="entry name" value="PTPc"/>
    <property type="match status" value="2"/>
</dbReference>
<dbReference type="Pfam" id="PF00041">
    <property type="entry name" value="fn3"/>
    <property type="match status" value="8"/>
</dbReference>
<evidence type="ECO:0000256" key="9">
    <source>
        <dbReference type="ARBA" id="ARBA00023136"/>
    </source>
</evidence>
<keyword evidence="3" id="KW-0812">Transmembrane</keyword>
<keyword evidence="19" id="KW-1185">Reference proteome</keyword>
<feature type="domain" description="Fibronectin type-III" evidence="17">
    <location>
        <begin position="1473"/>
        <end position="1569"/>
    </location>
</feature>
<feature type="domain" description="Fibronectin type-III" evidence="17">
    <location>
        <begin position="314"/>
        <end position="406"/>
    </location>
</feature>
<dbReference type="GO" id="GO:0032502">
    <property type="term" value="P:developmental process"/>
    <property type="evidence" value="ECO:0007669"/>
    <property type="project" value="UniProtKB-ARBA"/>
</dbReference>
<dbReference type="InterPro" id="IPR000387">
    <property type="entry name" value="Tyr_Pase_dom"/>
</dbReference>
<dbReference type="EC" id="3.1.3.48" evidence="2"/>
<dbReference type="InterPro" id="IPR036116">
    <property type="entry name" value="FN3_sf"/>
</dbReference>
<feature type="domain" description="Fibronectin type-III" evidence="17">
    <location>
        <begin position="136"/>
        <end position="224"/>
    </location>
</feature>
<dbReference type="PRINTS" id="PR00700">
    <property type="entry name" value="PRTYPHPHTASE"/>
</dbReference>
<dbReference type="CDD" id="cd00063">
    <property type="entry name" value="FN3"/>
    <property type="match status" value="12"/>
</dbReference>
<keyword evidence="10" id="KW-0325">Glycoprotein</keyword>
<evidence type="ECO:0000256" key="5">
    <source>
        <dbReference type="ARBA" id="ARBA00022737"/>
    </source>
</evidence>
<dbReference type="PROSITE" id="PS50853">
    <property type="entry name" value="FN3"/>
    <property type="match status" value="9"/>
</dbReference>
<dbReference type="InterPro" id="IPR013783">
    <property type="entry name" value="Ig-like_fold"/>
</dbReference>
<dbReference type="GO" id="GO:0016020">
    <property type="term" value="C:membrane"/>
    <property type="evidence" value="ECO:0007669"/>
    <property type="project" value="UniProtKB-SubCell"/>
</dbReference>
<comment type="caution">
    <text evidence="18">The sequence shown here is derived from an EMBL/GenBank/DDBJ whole genome shotgun (WGS) entry which is preliminary data.</text>
</comment>
<evidence type="ECO:0000256" key="12">
    <source>
        <dbReference type="ARBA" id="ARBA00051722"/>
    </source>
</evidence>
<keyword evidence="8" id="KW-1133">Transmembrane helix</keyword>
<evidence type="ECO:0000256" key="2">
    <source>
        <dbReference type="ARBA" id="ARBA00013064"/>
    </source>
</evidence>
<evidence type="ECO:0000259" key="15">
    <source>
        <dbReference type="PROSITE" id="PS50055"/>
    </source>
</evidence>
<evidence type="ECO:0000259" key="16">
    <source>
        <dbReference type="PROSITE" id="PS50056"/>
    </source>
</evidence>
<evidence type="ECO:0000256" key="6">
    <source>
        <dbReference type="ARBA" id="ARBA00022801"/>
    </source>
</evidence>
<reference evidence="18 19" key="1">
    <citation type="journal article" date="2018" name="Proc. R. Soc. B">
        <title>A non-coding region near Follistatin controls head colour polymorphism in the Gouldian finch.</title>
        <authorList>
            <person name="Toomey M.B."/>
            <person name="Marques C.I."/>
            <person name="Andrade P."/>
            <person name="Araujo P.M."/>
            <person name="Sabatino S."/>
            <person name="Gazda M.A."/>
            <person name="Afonso S."/>
            <person name="Lopes R.J."/>
            <person name="Corbo J.C."/>
            <person name="Carneiro M."/>
        </authorList>
    </citation>
    <scope>NUCLEOTIDE SEQUENCE [LARGE SCALE GENOMIC DNA]</scope>
    <source>
        <strain evidence="18">Red01</strain>
        <tissue evidence="18">Muscle</tissue>
    </source>
</reference>
<dbReference type="Pfam" id="PF00102">
    <property type="entry name" value="Y_phosphatase"/>
    <property type="match status" value="2"/>
</dbReference>
<dbReference type="FunFam" id="2.60.40.10:FF:000369">
    <property type="entry name" value="Protein tyrosine phosphatase, receptor type B"/>
    <property type="match status" value="8"/>
</dbReference>
<dbReference type="Proteomes" id="UP000276834">
    <property type="component" value="Unassembled WGS sequence"/>
</dbReference>
<evidence type="ECO:0000256" key="14">
    <source>
        <dbReference type="SAM" id="SignalP"/>
    </source>
</evidence>
<evidence type="ECO:0000256" key="7">
    <source>
        <dbReference type="ARBA" id="ARBA00022912"/>
    </source>
</evidence>
<dbReference type="GO" id="GO:0043235">
    <property type="term" value="C:receptor complex"/>
    <property type="evidence" value="ECO:0007669"/>
    <property type="project" value="TreeGrafter"/>
</dbReference>
<dbReference type="InterPro" id="IPR029021">
    <property type="entry name" value="Prot-tyrosine_phosphatase-like"/>
</dbReference>
<evidence type="ECO:0000256" key="8">
    <source>
        <dbReference type="ARBA" id="ARBA00022989"/>
    </source>
</evidence>
<evidence type="ECO:0000313" key="18">
    <source>
        <dbReference type="EMBL" id="RLV95337.1"/>
    </source>
</evidence>
<dbReference type="Pfam" id="PF18861">
    <property type="entry name" value="PTP_tm"/>
    <property type="match status" value="1"/>
</dbReference>
<sequence length="2343" mass="254604">MRSLLLPLLVLCVPRLPGTLAEGEGCNHTAQAGLEGQDARGERGTLLNVSVSDHDRSDSLLLSWDEPEGGAKGYFLALSSLESGTLLQNGSAGPNATSFWFHGLTPGTRYEIEVTATLACMDTTSQTITAQTSPSAVRDLTVSSGGSASLRAAWAHGPGRRDGYRLALWHSHSQTLVRNVSLLPSASTFLFHGLLAGSEYALRVSTLAGSSQASTSIHQWTAPSIPTQLRLSPGSSTSLVASWGDAAGAAWLHLELRNLLTQKVSTSLSARRGLSSYTFQHLHPGTHYWLGLSATAGPYTAVGPNATAWTYPLSPHNVTLSSAEEQNSLEARWSVPGGQRDFYLVTLREGEDGAPTRNISVGGDNDHVTFHGLSPGQQYSVQVVVVAGPHRASAHSTAAWTEPQAPSGVSLSSQGSPHSLLASWEEATGGGYLLVLSLAEHPVKNSSLPRGVTSFTYEGLYPGTLYTFEVSTVAGPYTSSPRCISNWTYPLPPEQLTLSNGGRSTSLQASWRAVSSGSTGYTGTLRETKSQEQVRNVTVGSDWTNVTLENLVPGRQYTLEMAAVAGPYRSPVRSATDWTYPLAPTGVTLTNTRRPMGLSAFWDKAAGDVDQFHLQLYSKSHAAQRNTSVGPNTHNFTFLGLSPGTQYFLKVTVLAGPYRSSSHFATEWTYPLSLANVSVQPGRKPQELHVSWVESGGGRDHLVQLSVAESLSIIRNVSVPRGVSQLDLEGLVPGSRYRVEIISQAGPHRISSQTAIGYTVPLPPRSLSASPVSVARALAVQWEAAPGQRDGYLLSVLEEGSSAQPRNLEAGKDSTNVTVPQLEPGTCYLVSMWAVAGPYRSLPENITGCTGQHLTPTGDGISVGPWGGKMRGEERRGGKEEGTLAWFLVKLACGRRPVVTSCLSQSPCTKMAACSEVDLFLSNSCVLFFPTVPAAPTNLSLTNPGSSSELYTSWNKPPGRRDHYHVTLYSLSTQSRIQVQTLSPDALNITWTHLEAGSKFAVQVTAVKGSLEASSINVTQWTYPLAPVNLTLSSPSASALVVSWAVLGGGAEGFMVDARDPASGTPVGHTLLGGGARSHILRSLSPGTRYSVAVRATAGPFHASTPNLTHCTRPLPPAAVRLLSTGHPDRLSMAWGAAPGGTDGYTLTLYRAPLGTVAATASLGRDTHNFTFTGLAPGHQYSLEATATAGQYQAAAPKISGWTCPLPPAAVRLLSTGHPDRLSVAWGAAPGGTDGYTLTLYRAPLGTVAATASLGRDTHNFTFTGLAPGSKYLLEVASVAGSFRAPAGNVSNWTYPLAPRNVYMSNQGYPNRLSASWRAEPRGQDSYRLLLYHSGSGIVAANVSVGKGTSKFTFSGLAPGHKYLLEVVSMAGPYTASAGNISDWTTPSVPQNLSAVAEGNSTMLISWESVSGQQDDCQLWLRDPRNSSLPWRHSLGRGQVQHLLQGLIPGRNYSVSLSCVAGPYWSSTKPLAVPMEPNPVKDVQCLPEARSLYLNWTSSPGDVEAYEVVTERLSEGPPTSRLTMSIPSSEASLEGLEPNSSYQIFVSSVGMNALRSQAVTLLCSTAVEPLPPPLRADVFPVEASSTVIISPDLFSEENGQIQYYGVIATTNESLLRPTQEIMSSTWYDHYYGTEDSYLAVLIPNPFHQRSSPDTWRVPVGTEECGQSRATCNGKLKANEQYRFSIAAFTKYDPVAPAVTFTMFSAVFALVYWKQLKAKRTKKSSPPQEMVTYSLRNVHRPVPLQNFKQYYEMKTASANHAFFQEFEELKEVGKEQSKVEAELPANVSKNRYAHVLPYDHSRVKLSQLGEDPHSDYINANFMPGYTSQQEFIATQGPLKKTIEDFWRLVWEQNVCNIIMLTVCMENGRVLCDHYWPSESAPVSYGQVRVHLLMQSSSEEWTVREFKLWHEGLQAERFVSHLHYTAWPDHGIPESTTSIMTFRELVQEHIQSTKDAGPTLVHCSAGVGRTGTFIALDRLLQQMKQEKVVDIFGVVYSLRMNRYLMIQTLSQYIFLHSCILDKVLEEPLLDFPGTERSCPIPLKSFAQHYAQKAAKSHMGFLREYEALLEVVKEEASSASPSSGSQQTRPSSSILPSDARFADDRSRVKFSLLEQGPLSGLLQVWRVPGCSSSRDYLAVQGPDKLTMEDFWTLVWEQDVHTILTLLPWQEKGEVPGEVCWPLEGDSLCTKTLSIQCDTEKLVSGWRCTQLKLKHVCVHGAVLPPTSWVGEKKAKERQVQRFLYTLWSSKKQPDVQGLVELLGAVRRGTPQRRRAAPVLLHCSGDMSQMGTLISLDCLLYQMKAERTVDIYGVTLQLVRSCCLMTPTLDQYMLLYTCIQEIIAQSQP</sequence>
<dbReference type="InterPro" id="IPR050713">
    <property type="entry name" value="RTP_Phos/Ushers"/>
</dbReference>
<feature type="domain" description="Fibronectin type-III" evidence="17">
    <location>
        <begin position="763"/>
        <end position="858"/>
    </location>
</feature>
<dbReference type="OrthoDB" id="8609993at2759"/>
<dbReference type="EMBL" id="QUSF01000078">
    <property type="protein sequence ID" value="RLV95337.1"/>
    <property type="molecule type" value="Genomic_DNA"/>
</dbReference>
<dbReference type="CDD" id="cd14618">
    <property type="entry name" value="R-PTPc-V"/>
    <property type="match status" value="1"/>
</dbReference>
<evidence type="ECO:0000256" key="10">
    <source>
        <dbReference type="ARBA" id="ARBA00023180"/>
    </source>
</evidence>